<feature type="coiled-coil region" evidence="1">
    <location>
        <begin position="42"/>
        <end position="106"/>
    </location>
</feature>
<protein>
    <submittedName>
        <fullName evidence="2">Uncharacterized protein</fullName>
    </submittedName>
</protein>
<sequence>AECTAGLQREEALRNEREALEHQLYSVTQARERDSAERDQHIQGLVLQVDALKEDLAAEEASHMECMTQVSQRYDAREEERLAEQQEMHQQAMRELQATIEAESKRQREAAVAAAKRDTETAMQILHNAELGTLQSGLLQEKATLQQALDVLRRQAEREKAEYQGQISTLQTTNRDMVSGHAAETERLQRERETYLTLHATEMERLKAEYEHSLDTMAEEQVERERELRAQLEGEGEAGFGERWAARERLLRAELARSQEACHEAIVAQEAEMQRQLDTKDEALAEMMAQLETQAHDLTETRTQMEPVQKELQTVQAALMRQKGMTAEANRNARTQEDNLNKVRELVARESRAHKQEIARLNAERQTQVEAIQTDAEAAMETIRSQHETQLDAIRTEAEAAMDTLRSEHEAAIACLERNILIGRESWGPLEERCKELEDEVNDLDEAKAELETRLKEAQAQLTTLPLITKECNEERDRRVELEILLSDAETEIQERKAAIEAAESDLSSLVSALVVKDTPSALSAVTDLYKERETLAQRLAECLEEIERLRDTTCSDCKDFLRGKETLEEQILTLEEQVIHLQGTVQGLEGKVADAEHEREVTQDTLKEVIETTSATETTLRGDITALQERLALVMEAPIAAFVVHNKGRYPFSDWLQKCILPDPSKKRTVKTTCLVEKTSLDEEATAWLRRGLAYAPRVLKLQMRSTPIESEAAFEHVAGILQDMHQINTVYLNDVGLTDAMAQLLAQALRTSRVVTVDVCDNRALSADSIVSIADSMCQVFRNIRAPLVNGQPGQKKPLTLRIGQRAAFPSLTQEWVEGLGERGVVVDFDDDDE</sequence>
<accession>A0A9K3D066</accession>
<feature type="coiled-coil region" evidence="1">
    <location>
        <begin position="430"/>
        <end position="613"/>
    </location>
</feature>
<keyword evidence="1" id="KW-0175">Coiled coil</keyword>
<dbReference type="EMBL" id="BDIP01001892">
    <property type="protein sequence ID" value="GIQ85343.1"/>
    <property type="molecule type" value="Genomic_DNA"/>
</dbReference>
<name>A0A9K3D066_9EUKA</name>
<feature type="coiled-coil region" evidence="1">
    <location>
        <begin position="326"/>
        <end position="364"/>
    </location>
</feature>
<feature type="coiled-coil region" evidence="1">
    <location>
        <begin position="142"/>
        <end position="173"/>
    </location>
</feature>
<organism evidence="2 3">
    <name type="scientific">Kipferlia bialata</name>
    <dbReference type="NCBI Taxonomy" id="797122"/>
    <lineage>
        <taxon>Eukaryota</taxon>
        <taxon>Metamonada</taxon>
        <taxon>Carpediemonas-like organisms</taxon>
        <taxon>Kipferlia</taxon>
    </lineage>
</organism>
<evidence type="ECO:0000256" key="1">
    <source>
        <dbReference type="SAM" id="Coils"/>
    </source>
</evidence>
<dbReference type="InterPro" id="IPR032675">
    <property type="entry name" value="LRR_dom_sf"/>
</dbReference>
<keyword evidence="3" id="KW-1185">Reference proteome</keyword>
<dbReference type="Gene3D" id="3.80.10.10">
    <property type="entry name" value="Ribonuclease Inhibitor"/>
    <property type="match status" value="1"/>
</dbReference>
<gene>
    <name evidence="2" type="ORF">KIPB_006993</name>
</gene>
<dbReference type="SUPFAM" id="SSF52047">
    <property type="entry name" value="RNI-like"/>
    <property type="match status" value="1"/>
</dbReference>
<reference evidence="2 3" key="1">
    <citation type="journal article" date="2018" name="PLoS ONE">
        <title>The draft genome of Kipferlia bialata reveals reductive genome evolution in fornicate parasites.</title>
        <authorList>
            <person name="Tanifuji G."/>
            <person name="Takabayashi S."/>
            <person name="Kume K."/>
            <person name="Takagi M."/>
            <person name="Nakayama T."/>
            <person name="Kamikawa R."/>
            <person name="Inagaki Y."/>
            <person name="Hashimoto T."/>
        </authorList>
    </citation>
    <scope>NUCLEOTIDE SEQUENCE [LARGE SCALE GENOMIC DNA]</scope>
    <source>
        <strain evidence="2">NY0173</strain>
    </source>
</reference>
<comment type="caution">
    <text evidence="2">The sequence shown here is derived from an EMBL/GenBank/DDBJ whole genome shotgun (WGS) entry which is preliminary data.</text>
</comment>
<dbReference type="AlphaFoldDB" id="A0A9K3D066"/>
<evidence type="ECO:0000313" key="2">
    <source>
        <dbReference type="EMBL" id="GIQ85343.1"/>
    </source>
</evidence>
<feature type="non-terminal residue" evidence="2">
    <location>
        <position position="836"/>
    </location>
</feature>
<evidence type="ECO:0000313" key="3">
    <source>
        <dbReference type="Proteomes" id="UP000265618"/>
    </source>
</evidence>
<proteinExistence type="predicted"/>
<dbReference type="Proteomes" id="UP000265618">
    <property type="component" value="Unassembled WGS sequence"/>
</dbReference>